<name>A0A4S4LGQ8_9AGAM</name>
<evidence type="ECO:0000313" key="2">
    <source>
        <dbReference type="Proteomes" id="UP000310158"/>
    </source>
</evidence>
<protein>
    <submittedName>
        <fullName evidence="1">Uncharacterized protein</fullName>
    </submittedName>
</protein>
<organism evidence="1 2">
    <name type="scientific">Bondarzewia mesenterica</name>
    <dbReference type="NCBI Taxonomy" id="1095465"/>
    <lineage>
        <taxon>Eukaryota</taxon>
        <taxon>Fungi</taxon>
        <taxon>Dikarya</taxon>
        <taxon>Basidiomycota</taxon>
        <taxon>Agaricomycotina</taxon>
        <taxon>Agaricomycetes</taxon>
        <taxon>Russulales</taxon>
        <taxon>Bondarzewiaceae</taxon>
        <taxon>Bondarzewia</taxon>
    </lineage>
</organism>
<dbReference type="AlphaFoldDB" id="A0A4S4LGQ8"/>
<dbReference type="Proteomes" id="UP000310158">
    <property type="component" value="Unassembled WGS sequence"/>
</dbReference>
<gene>
    <name evidence="1" type="ORF">EW146_g8157</name>
</gene>
<evidence type="ECO:0000313" key="1">
    <source>
        <dbReference type="EMBL" id="THH11124.1"/>
    </source>
</evidence>
<dbReference type="EMBL" id="SGPL01000532">
    <property type="protein sequence ID" value="THH11124.1"/>
    <property type="molecule type" value="Genomic_DNA"/>
</dbReference>
<sequence length="142" mass="15765">MIGRFAYKTKFNKWQKYIRYEVSYRNNSPNADNTTKKLPPSDQATIEVRDVSLTALFVPATLGLELGEILVLSAFEELREADTLLIAEDTDGEADEIEEAEETRDIEDGVREGDNALLLALAAVDDAEAVDAAEEPMADIIR</sequence>
<keyword evidence="2" id="KW-1185">Reference proteome</keyword>
<reference evidence="1 2" key="1">
    <citation type="submission" date="2019-02" db="EMBL/GenBank/DDBJ databases">
        <title>Genome sequencing of the rare red list fungi Bondarzewia mesenterica.</title>
        <authorList>
            <person name="Buettner E."/>
            <person name="Kellner H."/>
        </authorList>
    </citation>
    <scope>NUCLEOTIDE SEQUENCE [LARGE SCALE GENOMIC DNA]</scope>
    <source>
        <strain evidence="1 2">DSM 108281</strain>
    </source>
</reference>
<comment type="caution">
    <text evidence="1">The sequence shown here is derived from an EMBL/GenBank/DDBJ whole genome shotgun (WGS) entry which is preliminary data.</text>
</comment>
<proteinExistence type="predicted"/>
<accession>A0A4S4LGQ8</accession>